<proteinExistence type="predicted"/>
<dbReference type="AlphaFoldDB" id="A0A517Z574"/>
<gene>
    <name evidence="2" type="ORF">Mal4_19410</name>
</gene>
<dbReference type="EMBL" id="CP036275">
    <property type="protein sequence ID" value="QDU37626.1"/>
    <property type="molecule type" value="Genomic_DNA"/>
</dbReference>
<organism evidence="2 3">
    <name type="scientific">Maioricimonas rarisocia</name>
    <dbReference type="NCBI Taxonomy" id="2528026"/>
    <lineage>
        <taxon>Bacteria</taxon>
        <taxon>Pseudomonadati</taxon>
        <taxon>Planctomycetota</taxon>
        <taxon>Planctomycetia</taxon>
        <taxon>Planctomycetales</taxon>
        <taxon>Planctomycetaceae</taxon>
        <taxon>Maioricimonas</taxon>
    </lineage>
</organism>
<accession>A0A517Z574</accession>
<evidence type="ECO:0000313" key="3">
    <source>
        <dbReference type="Proteomes" id="UP000320496"/>
    </source>
</evidence>
<evidence type="ECO:0000313" key="2">
    <source>
        <dbReference type="EMBL" id="QDU37626.1"/>
    </source>
</evidence>
<evidence type="ECO:0000256" key="1">
    <source>
        <dbReference type="SAM" id="Phobius"/>
    </source>
</evidence>
<keyword evidence="3" id="KW-1185">Reference proteome</keyword>
<dbReference type="KEGG" id="mri:Mal4_19410"/>
<reference evidence="2 3" key="1">
    <citation type="submission" date="2019-02" db="EMBL/GenBank/DDBJ databases">
        <title>Deep-cultivation of Planctomycetes and their phenomic and genomic characterization uncovers novel biology.</title>
        <authorList>
            <person name="Wiegand S."/>
            <person name="Jogler M."/>
            <person name="Boedeker C."/>
            <person name="Pinto D."/>
            <person name="Vollmers J."/>
            <person name="Rivas-Marin E."/>
            <person name="Kohn T."/>
            <person name="Peeters S.H."/>
            <person name="Heuer A."/>
            <person name="Rast P."/>
            <person name="Oberbeckmann S."/>
            <person name="Bunk B."/>
            <person name="Jeske O."/>
            <person name="Meyerdierks A."/>
            <person name="Storesund J.E."/>
            <person name="Kallscheuer N."/>
            <person name="Luecker S."/>
            <person name="Lage O.M."/>
            <person name="Pohl T."/>
            <person name="Merkel B.J."/>
            <person name="Hornburger P."/>
            <person name="Mueller R.-W."/>
            <person name="Bruemmer F."/>
            <person name="Labrenz M."/>
            <person name="Spormann A.M."/>
            <person name="Op den Camp H."/>
            <person name="Overmann J."/>
            <person name="Amann R."/>
            <person name="Jetten M.S.M."/>
            <person name="Mascher T."/>
            <person name="Medema M.H."/>
            <person name="Devos D.P."/>
            <person name="Kaster A.-K."/>
            <person name="Ovreas L."/>
            <person name="Rohde M."/>
            <person name="Galperin M.Y."/>
            <person name="Jogler C."/>
        </authorList>
    </citation>
    <scope>NUCLEOTIDE SEQUENCE [LARGE SCALE GENOMIC DNA]</scope>
    <source>
        <strain evidence="2 3">Mal4</strain>
    </source>
</reference>
<sequence length="57" mass="6007">MSSILRFIRSDDATTSVEYAVLLALILMAVIASVRALGTTSGGMWGSNKTKLDAVGF</sequence>
<name>A0A517Z574_9PLAN</name>
<dbReference type="Proteomes" id="UP000320496">
    <property type="component" value="Chromosome"/>
</dbReference>
<keyword evidence="1" id="KW-0812">Transmembrane</keyword>
<keyword evidence="1" id="KW-1133">Transmembrane helix</keyword>
<dbReference type="RefSeq" id="WP_145368589.1">
    <property type="nucleotide sequence ID" value="NZ_CP036275.1"/>
</dbReference>
<keyword evidence="1" id="KW-0472">Membrane</keyword>
<feature type="transmembrane region" description="Helical" evidence="1">
    <location>
        <begin position="20"/>
        <end position="38"/>
    </location>
</feature>
<protein>
    <submittedName>
        <fullName evidence="2">Flp/Fap pilin component</fullName>
    </submittedName>
</protein>